<evidence type="ECO:0000259" key="1">
    <source>
        <dbReference type="Pfam" id="PF12867"/>
    </source>
</evidence>
<sequence length="192" mass="22634">MELLEINQKLKETREELLGILNGLSRDQLNKQKDLYSWSISQVCQHLIKTEELYTVAIKKGLKSKDDSFIEKKPLEFLLDRSKKLVAPDIAKPTDEIIEYQVIIEQLNNSREKLYEMLNTVEDPTVLSRRHFIHPVFKEMLLIEWVKSLYLHEQRHIKQINEIKDGLIKGCWCKEGRHAFKKYLLGINDSNS</sequence>
<gene>
    <name evidence="2" type="ORF">SAMN05421578_102460</name>
</gene>
<dbReference type="SUPFAM" id="SSF109854">
    <property type="entry name" value="DinB/YfiT-like putative metalloenzymes"/>
    <property type="match status" value="1"/>
</dbReference>
<dbReference type="EMBL" id="FTNK01000002">
    <property type="protein sequence ID" value="SIQ53532.1"/>
    <property type="molecule type" value="Genomic_DNA"/>
</dbReference>
<dbReference type="InterPro" id="IPR034660">
    <property type="entry name" value="DinB/YfiT-like"/>
</dbReference>
<dbReference type="InterPro" id="IPR024775">
    <property type="entry name" value="DinB-like"/>
</dbReference>
<proteinExistence type="predicted"/>
<evidence type="ECO:0000313" key="3">
    <source>
        <dbReference type="Proteomes" id="UP000186666"/>
    </source>
</evidence>
<reference evidence="2 3" key="1">
    <citation type="submission" date="2017-01" db="EMBL/GenBank/DDBJ databases">
        <authorList>
            <person name="Varghese N."/>
            <person name="Submissions S."/>
        </authorList>
    </citation>
    <scope>NUCLEOTIDE SEQUENCE [LARGE SCALE GENOMIC DNA]</scope>
    <source>
        <strain evidence="2 3">ATCC 23464</strain>
    </source>
</reference>
<dbReference type="Pfam" id="PF12867">
    <property type="entry name" value="DinB_2"/>
    <property type="match status" value="1"/>
</dbReference>
<keyword evidence="3" id="KW-1185">Reference proteome</keyword>
<comment type="caution">
    <text evidence="2">The sequence shown here is derived from an EMBL/GenBank/DDBJ whole genome shotgun (WGS) entry which is preliminary data.</text>
</comment>
<dbReference type="Gene3D" id="1.20.120.450">
    <property type="entry name" value="dinb family like domain"/>
    <property type="match status" value="1"/>
</dbReference>
<dbReference type="Proteomes" id="UP000186666">
    <property type="component" value="Unassembled WGS sequence"/>
</dbReference>
<organism evidence="2 3">
    <name type="scientific">Paenibacillus macquariensis</name>
    <dbReference type="NCBI Taxonomy" id="948756"/>
    <lineage>
        <taxon>Bacteria</taxon>
        <taxon>Bacillati</taxon>
        <taxon>Bacillota</taxon>
        <taxon>Bacilli</taxon>
        <taxon>Bacillales</taxon>
        <taxon>Paenibacillaceae</taxon>
        <taxon>Paenibacillus</taxon>
    </lineage>
</organism>
<accession>A0ABY1JPF7</accession>
<name>A0ABY1JPF7_9BACL</name>
<feature type="domain" description="DinB-like" evidence="1">
    <location>
        <begin position="10"/>
        <end position="160"/>
    </location>
</feature>
<evidence type="ECO:0000313" key="2">
    <source>
        <dbReference type="EMBL" id="SIQ53532.1"/>
    </source>
</evidence>
<protein>
    <submittedName>
        <fullName evidence="2">DinB superfamily protein</fullName>
    </submittedName>
</protein>